<evidence type="ECO:0000313" key="7">
    <source>
        <dbReference type="EMBL" id="KZL91214.1"/>
    </source>
</evidence>
<evidence type="ECO:0000256" key="5">
    <source>
        <dbReference type="ARBA" id="ARBA00023136"/>
    </source>
</evidence>
<feature type="transmembrane region" description="Helical" evidence="6">
    <location>
        <begin position="197"/>
        <end position="218"/>
    </location>
</feature>
<proteinExistence type="inferred from homology"/>
<dbReference type="NCBIfam" id="TIGR03717">
    <property type="entry name" value="R_switched_YjbE"/>
    <property type="match status" value="1"/>
</dbReference>
<dbReference type="PATRIC" id="fig|1121326.3.peg.2996"/>
<reference evidence="7 8" key="1">
    <citation type="submission" date="2016-04" db="EMBL/GenBank/DDBJ databases">
        <title>Genome sequence of Clostridium magnum DSM 2767.</title>
        <authorList>
            <person name="Poehlein A."/>
            <person name="Uhlig R."/>
            <person name="Fischer R."/>
            <person name="Bahl H."/>
            <person name="Daniel R."/>
        </authorList>
    </citation>
    <scope>NUCLEOTIDE SEQUENCE [LARGE SCALE GENOMIC DNA]</scope>
    <source>
        <strain evidence="7 8">DSM 2767</strain>
    </source>
</reference>
<gene>
    <name evidence="7" type="ORF">CLMAG_29720</name>
</gene>
<comment type="similarity">
    <text evidence="2">Belongs to the TerC family.</text>
</comment>
<protein>
    <submittedName>
        <fullName evidence="7">Integral membrane protein TerC family protein</fullName>
    </submittedName>
</protein>
<dbReference type="InterPro" id="IPR022301">
    <property type="entry name" value="Integral_membrane_YjbE"/>
</dbReference>
<dbReference type="InterPro" id="IPR005496">
    <property type="entry name" value="Integral_membrane_TerC"/>
</dbReference>
<dbReference type="Pfam" id="PF03741">
    <property type="entry name" value="TerC"/>
    <property type="match status" value="1"/>
</dbReference>
<organism evidence="7 8">
    <name type="scientific">Clostridium magnum DSM 2767</name>
    <dbReference type="NCBI Taxonomy" id="1121326"/>
    <lineage>
        <taxon>Bacteria</taxon>
        <taxon>Bacillati</taxon>
        <taxon>Bacillota</taxon>
        <taxon>Clostridia</taxon>
        <taxon>Eubacteriales</taxon>
        <taxon>Clostridiaceae</taxon>
        <taxon>Clostridium</taxon>
    </lineage>
</organism>
<feature type="transmembrane region" description="Helical" evidence="6">
    <location>
        <begin position="44"/>
        <end position="66"/>
    </location>
</feature>
<evidence type="ECO:0000256" key="2">
    <source>
        <dbReference type="ARBA" id="ARBA00007511"/>
    </source>
</evidence>
<comment type="subcellular location">
    <subcellularLocation>
        <location evidence="1">Membrane</location>
        <topology evidence="1">Multi-pass membrane protein</topology>
    </subcellularLocation>
</comment>
<keyword evidence="4 6" id="KW-1133">Transmembrane helix</keyword>
<name>A0A162SGC1_9CLOT</name>
<keyword evidence="8" id="KW-1185">Reference proteome</keyword>
<feature type="transmembrane region" description="Helical" evidence="6">
    <location>
        <begin position="110"/>
        <end position="130"/>
    </location>
</feature>
<evidence type="ECO:0000313" key="8">
    <source>
        <dbReference type="Proteomes" id="UP000076603"/>
    </source>
</evidence>
<keyword evidence="5 6" id="KW-0472">Membrane</keyword>
<evidence type="ECO:0000256" key="4">
    <source>
        <dbReference type="ARBA" id="ARBA00022989"/>
    </source>
</evidence>
<dbReference type="RefSeq" id="WP_066623587.1">
    <property type="nucleotide sequence ID" value="NZ_FQXL01000027.1"/>
</dbReference>
<feature type="transmembrane region" description="Helical" evidence="6">
    <location>
        <begin position="136"/>
        <end position="155"/>
    </location>
</feature>
<dbReference type="Proteomes" id="UP000076603">
    <property type="component" value="Unassembled WGS sequence"/>
</dbReference>
<feature type="transmembrane region" description="Helical" evidence="6">
    <location>
        <begin position="6"/>
        <end position="32"/>
    </location>
</feature>
<dbReference type="PANTHER" id="PTHR30238">
    <property type="entry name" value="MEMBRANE BOUND PREDICTED REDOX MODULATOR"/>
    <property type="match status" value="1"/>
</dbReference>
<accession>A0A162SGC1</accession>
<dbReference type="GO" id="GO:0016020">
    <property type="term" value="C:membrane"/>
    <property type="evidence" value="ECO:0007669"/>
    <property type="project" value="UniProtKB-SubCell"/>
</dbReference>
<dbReference type="OrthoDB" id="5295733at2"/>
<evidence type="ECO:0000256" key="1">
    <source>
        <dbReference type="ARBA" id="ARBA00004141"/>
    </source>
</evidence>
<feature type="transmembrane region" description="Helical" evidence="6">
    <location>
        <begin position="167"/>
        <end position="185"/>
    </location>
</feature>
<dbReference type="AlphaFoldDB" id="A0A162SGC1"/>
<dbReference type="EMBL" id="LWAE01000003">
    <property type="protein sequence ID" value="KZL91214.1"/>
    <property type="molecule type" value="Genomic_DNA"/>
</dbReference>
<sequence length="235" mass="25693">MSDLGTFLLGAMQITLLDIVLSGDNIGVIALATKDLPEKYAKKASAIGVFAAVSLRIIFACLITYILMIDWLPIKLIGGLLLVKITWNFVRSDSKEENANIHVSSKFMGAICSIIIADITMSLDNVLAIAGAAEGSLVLIVFGLVLNIPIIFFGSQYVAKLMNKHPIVTYIGGAVLAHTSFKMLLEDKLLSPYIPSIIEVTVPYAAALLTIIYGLYIINRPKNYSLRDYKKQNLR</sequence>
<comment type="caution">
    <text evidence="7">The sequence shown here is derived from an EMBL/GenBank/DDBJ whole genome shotgun (WGS) entry which is preliminary data.</text>
</comment>
<evidence type="ECO:0000256" key="3">
    <source>
        <dbReference type="ARBA" id="ARBA00022692"/>
    </source>
</evidence>
<feature type="transmembrane region" description="Helical" evidence="6">
    <location>
        <begin position="72"/>
        <end position="90"/>
    </location>
</feature>
<dbReference type="PANTHER" id="PTHR30238:SF4">
    <property type="entry name" value="SLL1022 PROTEIN"/>
    <property type="match status" value="1"/>
</dbReference>
<keyword evidence="3 6" id="KW-0812">Transmembrane</keyword>
<evidence type="ECO:0000256" key="6">
    <source>
        <dbReference type="SAM" id="Phobius"/>
    </source>
</evidence>